<dbReference type="Proteomes" id="UP000735302">
    <property type="component" value="Unassembled WGS sequence"/>
</dbReference>
<feature type="compositionally biased region" description="Low complexity" evidence="1">
    <location>
        <begin position="95"/>
        <end position="110"/>
    </location>
</feature>
<feature type="compositionally biased region" description="Basic and acidic residues" evidence="1">
    <location>
        <begin position="679"/>
        <end position="716"/>
    </location>
</feature>
<dbReference type="AlphaFoldDB" id="A0AAV4AG30"/>
<feature type="region of interest" description="Disordered" evidence="1">
    <location>
        <begin position="664"/>
        <end position="734"/>
    </location>
</feature>
<accession>A0AAV4AG30</accession>
<proteinExistence type="predicted"/>
<evidence type="ECO:0000313" key="2">
    <source>
        <dbReference type="EMBL" id="GFO05700.1"/>
    </source>
</evidence>
<dbReference type="EMBL" id="BLXT01003750">
    <property type="protein sequence ID" value="GFO05700.1"/>
    <property type="molecule type" value="Genomic_DNA"/>
</dbReference>
<feature type="region of interest" description="Disordered" evidence="1">
    <location>
        <begin position="380"/>
        <end position="426"/>
    </location>
</feature>
<keyword evidence="3" id="KW-1185">Reference proteome</keyword>
<comment type="caution">
    <text evidence="2">The sequence shown here is derived from an EMBL/GenBank/DDBJ whole genome shotgun (WGS) entry which is preliminary data.</text>
</comment>
<feature type="compositionally biased region" description="Polar residues" evidence="1">
    <location>
        <begin position="149"/>
        <end position="163"/>
    </location>
</feature>
<feature type="region of interest" description="Disordered" evidence="1">
    <location>
        <begin position="618"/>
        <end position="650"/>
    </location>
</feature>
<gene>
    <name evidence="2" type="ORF">PoB_003220500</name>
</gene>
<feature type="region of interest" description="Disordered" evidence="1">
    <location>
        <begin position="84"/>
        <end position="113"/>
    </location>
</feature>
<feature type="compositionally biased region" description="Basic residues" evidence="1">
    <location>
        <begin position="489"/>
        <end position="499"/>
    </location>
</feature>
<protein>
    <submittedName>
        <fullName evidence="2">Uncharacterized protein</fullName>
    </submittedName>
</protein>
<sequence>MIGSTDAVIISLPENTMGTKVIDKLRIQGKSAPRVTANNNINICRVADENPTYGSPLIHAEPISTGVTKGNRSGRPALVLIPEPGQEVKSKVGPSLVSSCPSSTSSSAASRKQDFLQRVQQANRGLSTADTEIRYSNISPLVAPRPYNSEKSNGSGTESNVTSGYYSQSLPNVQFLLRGKTAPASNIKTEANNNSNGGINHFVSTLHVYLPHQRVGHYKTSAKEVYRARHRPDIQTFCFDRRHASSAYRALRTADKDASYSNTVLGNNVASNSPAYFYLGPPASAPDQIKNTNSTLNRPKVFIPTTTPQANATVSFGLGEMQHRRSRLKDDFSLSGQQFPTPRYHQADYHDDIETHSRNRLVDNFGDYSEVSVPAGSAFIPDIYNRNGGSPTPASGPKRKRGSVPRCGSRESSGAPPVPPCSSATGADPELLQQCLHVHQSHTIGSLAENVAVGASSSESVRLKHFTQYVKKEDAHNRSCNGSNNKTGKINHSKSHNNQRKALFSPSKANRYVFNSVDSYIHFNKIYPRLEQNTNTSTNGSNVRSHIPPIDGFSPHCTETVMLKMIFGMNRPAPSVKSGARYSDIAVHADLDEFVIVGNTTNSISRSTSVASRKLYVSNSSSNNHNNNNNGENINDSSSKKLSSSTLWRSRSNMSNSNEICVLLKEKEEDKNEEDDTDREEKDVNSRYPEFDDDRKSPESKENIKIPNDEGEKCVEEYDEEEAISSEKEETVIDDPIAVLQEESETAEISQDSH</sequence>
<evidence type="ECO:0000256" key="1">
    <source>
        <dbReference type="SAM" id="MobiDB-lite"/>
    </source>
</evidence>
<feature type="region of interest" description="Disordered" evidence="1">
    <location>
        <begin position="474"/>
        <end position="499"/>
    </location>
</feature>
<reference evidence="2 3" key="1">
    <citation type="journal article" date="2021" name="Elife">
        <title>Chloroplast acquisition without the gene transfer in kleptoplastic sea slugs, Plakobranchus ocellatus.</title>
        <authorList>
            <person name="Maeda T."/>
            <person name="Takahashi S."/>
            <person name="Yoshida T."/>
            <person name="Shimamura S."/>
            <person name="Takaki Y."/>
            <person name="Nagai Y."/>
            <person name="Toyoda A."/>
            <person name="Suzuki Y."/>
            <person name="Arimoto A."/>
            <person name="Ishii H."/>
            <person name="Satoh N."/>
            <person name="Nishiyama T."/>
            <person name="Hasebe M."/>
            <person name="Maruyama T."/>
            <person name="Minagawa J."/>
            <person name="Obokata J."/>
            <person name="Shigenobu S."/>
        </authorList>
    </citation>
    <scope>NUCLEOTIDE SEQUENCE [LARGE SCALE GENOMIC DNA]</scope>
</reference>
<feature type="region of interest" description="Disordered" evidence="1">
    <location>
        <begin position="141"/>
        <end position="163"/>
    </location>
</feature>
<organism evidence="2 3">
    <name type="scientific">Plakobranchus ocellatus</name>
    <dbReference type="NCBI Taxonomy" id="259542"/>
    <lineage>
        <taxon>Eukaryota</taxon>
        <taxon>Metazoa</taxon>
        <taxon>Spiralia</taxon>
        <taxon>Lophotrochozoa</taxon>
        <taxon>Mollusca</taxon>
        <taxon>Gastropoda</taxon>
        <taxon>Heterobranchia</taxon>
        <taxon>Euthyneura</taxon>
        <taxon>Panpulmonata</taxon>
        <taxon>Sacoglossa</taxon>
        <taxon>Placobranchoidea</taxon>
        <taxon>Plakobranchidae</taxon>
        <taxon>Plakobranchus</taxon>
    </lineage>
</organism>
<feature type="compositionally biased region" description="Polar residues" evidence="1">
    <location>
        <begin position="478"/>
        <end position="488"/>
    </location>
</feature>
<name>A0AAV4AG30_9GAST</name>
<evidence type="ECO:0000313" key="3">
    <source>
        <dbReference type="Proteomes" id="UP000735302"/>
    </source>
</evidence>